<evidence type="ECO:0000256" key="2">
    <source>
        <dbReference type="PROSITE-ProRule" id="PRU01282"/>
    </source>
</evidence>
<reference evidence="3 4" key="1">
    <citation type="submission" date="2015-11" db="EMBL/GenBank/DDBJ databases">
        <title>Genomic analysis of 38 Legionella species identifies large and diverse effector repertoires.</title>
        <authorList>
            <person name="Burstein D."/>
            <person name="Amaro F."/>
            <person name="Zusman T."/>
            <person name="Lifshitz Z."/>
            <person name="Cohen O."/>
            <person name="Gilbert J.A."/>
            <person name="Pupko T."/>
            <person name="Shuman H.A."/>
            <person name="Segal G."/>
        </authorList>
    </citation>
    <scope>NUCLEOTIDE SEQUENCE [LARGE SCALE GENOMIC DNA]</scope>
    <source>
        <strain evidence="3 4">ATCC 49655</strain>
    </source>
</reference>
<organism evidence="3 4">
    <name type="scientific">Legionella shakespearei DSM 23087</name>
    <dbReference type="NCBI Taxonomy" id="1122169"/>
    <lineage>
        <taxon>Bacteria</taxon>
        <taxon>Pseudomonadati</taxon>
        <taxon>Pseudomonadota</taxon>
        <taxon>Gammaproteobacteria</taxon>
        <taxon>Legionellales</taxon>
        <taxon>Legionellaceae</taxon>
        <taxon>Legionella</taxon>
    </lineage>
</organism>
<dbReference type="PROSITE" id="PS51353">
    <property type="entry name" value="ARSC"/>
    <property type="match status" value="1"/>
</dbReference>
<comment type="similarity">
    <text evidence="1 2">Belongs to the ArsC family.</text>
</comment>
<dbReference type="InterPro" id="IPR036249">
    <property type="entry name" value="Thioredoxin-like_sf"/>
</dbReference>
<dbReference type="OrthoDB" id="9790554at2"/>
<proteinExistence type="inferred from homology"/>
<gene>
    <name evidence="3" type="primary">yfgD</name>
    <name evidence="3" type="ORF">Lsha_2109</name>
</gene>
<dbReference type="Proteomes" id="UP000054600">
    <property type="component" value="Unassembled WGS sequence"/>
</dbReference>
<sequence length="113" mass="12935">MQSITIYHNPHCSKSRKALELLIEQGFNPIVIEYLKNPLSIEQLTELSSHFPLEEFVRCDEAALKELGLSLNDKSQVLQAIHQEPILMQRPVVTYKNKAIIGRPPEKILQLFA</sequence>
<dbReference type="AlphaFoldDB" id="A0A0W0YPW6"/>
<dbReference type="RefSeq" id="WP_018576328.1">
    <property type="nucleotide sequence ID" value="NZ_KB892385.1"/>
</dbReference>
<dbReference type="STRING" id="1122169.Lsha_2109"/>
<dbReference type="SUPFAM" id="SSF52833">
    <property type="entry name" value="Thioredoxin-like"/>
    <property type="match status" value="1"/>
</dbReference>
<keyword evidence="4" id="KW-1185">Reference proteome</keyword>
<evidence type="ECO:0000256" key="1">
    <source>
        <dbReference type="ARBA" id="ARBA00007198"/>
    </source>
</evidence>
<evidence type="ECO:0000313" key="4">
    <source>
        <dbReference type="Proteomes" id="UP000054600"/>
    </source>
</evidence>
<dbReference type="Pfam" id="PF03960">
    <property type="entry name" value="ArsC"/>
    <property type="match status" value="1"/>
</dbReference>
<dbReference type="PANTHER" id="PTHR30041:SF4">
    <property type="entry name" value="ARSENATE REDUCTASE"/>
    <property type="match status" value="1"/>
</dbReference>
<protein>
    <submittedName>
        <fullName evidence="3">Oxidoreductase</fullName>
    </submittedName>
</protein>
<dbReference type="eggNOG" id="COG1393">
    <property type="taxonomic scope" value="Bacteria"/>
</dbReference>
<evidence type="ECO:0000313" key="3">
    <source>
        <dbReference type="EMBL" id="KTD58891.1"/>
    </source>
</evidence>
<dbReference type="EMBL" id="LNYW01000054">
    <property type="protein sequence ID" value="KTD58891.1"/>
    <property type="molecule type" value="Genomic_DNA"/>
</dbReference>
<accession>A0A0W0YPW6</accession>
<dbReference type="PATRIC" id="fig|1122169.6.peg.2415"/>
<dbReference type="PANTHER" id="PTHR30041">
    <property type="entry name" value="ARSENATE REDUCTASE"/>
    <property type="match status" value="1"/>
</dbReference>
<comment type="caution">
    <text evidence="3">The sequence shown here is derived from an EMBL/GenBank/DDBJ whole genome shotgun (WGS) entry which is preliminary data.</text>
</comment>
<dbReference type="InterPro" id="IPR006660">
    <property type="entry name" value="Arsenate_reductase-like"/>
</dbReference>
<dbReference type="Gene3D" id="3.40.30.10">
    <property type="entry name" value="Glutaredoxin"/>
    <property type="match status" value="1"/>
</dbReference>
<name>A0A0W0YPW6_9GAMM</name>